<protein>
    <recommendedName>
        <fullName evidence="2">histidine kinase</fullName>
        <ecNumber evidence="2">2.7.13.3</ecNumber>
    </recommendedName>
</protein>
<dbReference type="Pfam" id="PF02518">
    <property type="entry name" value="HATPase_c"/>
    <property type="match status" value="1"/>
</dbReference>
<name>A0ABY9Y2M1_9FLAO</name>
<accession>A0ABY9Y2M1</accession>
<evidence type="ECO:0000313" key="7">
    <source>
        <dbReference type="EMBL" id="WNH12454.1"/>
    </source>
</evidence>
<dbReference type="Proteomes" id="UP001303407">
    <property type="component" value="Chromosome"/>
</dbReference>
<dbReference type="Gene3D" id="3.30.450.40">
    <property type="match status" value="1"/>
</dbReference>
<dbReference type="InterPro" id="IPR036890">
    <property type="entry name" value="HATPase_C_sf"/>
</dbReference>
<dbReference type="GO" id="GO:0016301">
    <property type="term" value="F:kinase activity"/>
    <property type="evidence" value="ECO:0007669"/>
    <property type="project" value="UniProtKB-KW"/>
</dbReference>
<dbReference type="SMART" id="SM00388">
    <property type="entry name" value="HisKA"/>
    <property type="match status" value="1"/>
</dbReference>
<dbReference type="PRINTS" id="PR00344">
    <property type="entry name" value="BCTRLSENSOR"/>
</dbReference>
<organism evidence="7 8">
    <name type="scientific">Thalassobellus suaedae</name>
    <dbReference type="NCBI Taxonomy" id="3074124"/>
    <lineage>
        <taxon>Bacteria</taxon>
        <taxon>Pseudomonadati</taxon>
        <taxon>Bacteroidota</taxon>
        <taxon>Flavobacteriia</taxon>
        <taxon>Flavobacteriales</taxon>
        <taxon>Flavobacteriaceae</taxon>
        <taxon>Thalassobellus</taxon>
    </lineage>
</organism>
<reference evidence="7 8" key="1">
    <citation type="submission" date="2023-09" db="EMBL/GenBank/DDBJ databases">
        <title>Thalassobella suaedae gen. nov., sp. nov., a marine bacterium of the family Flavobacteriaceae isolated from a halophyte Suaeda japonica.</title>
        <authorList>
            <person name="Lee S.Y."/>
            <person name="Hwang C.Y."/>
        </authorList>
    </citation>
    <scope>NUCLEOTIDE SEQUENCE [LARGE SCALE GENOMIC DNA]</scope>
    <source>
        <strain evidence="7 8">HL-DH10</strain>
    </source>
</reference>
<dbReference type="PANTHER" id="PTHR42878">
    <property type="entry name" value="TWO-COMPONENT HISTIDINE KINASE"/>
    <property type="match status" value="1"/>
</dbReference>
<dbReference type="Pfam" id="PF00512">
    <property type="entry name" value="HisKA"/>
    <property type="match status" value="1"/>
</dbReference>
<evidence type="ECO:0000256" key="4">
    <source>
        <dbReference type="ARBA" id="ARBA00022679"/>
    </source>
</evidence>
<evidence type="ECO:0000256" key="3">
    <source>
        <dbReference type="ARBA" id="ARBA00022553"/>
    </source>
</evidence>
<keyword evidence="3" id="KW-0597">Phosphoprotein</keyword>
<feature type="domain" description="Histidine kinase" evidence="6">
    <location>
        <begin position="184"/>
        <end position="397"/>
    </location>
</feature>
<evidence type="ECO:0000313" key="8">
    <source>
        <dbReference type="Proteomes" id="UP001303407"/>
    </source>
</evidence>
<dbReference type="SUPFAM" id="SSF55781">
    <property type="entry name" value="GAF domain-like"/>
    <property type="match status" value="1"/>
</dbReference>
<evidence type="ECO:0000256" key="5">
    <source>
        <dbReference type="ARBA" id="ARBA00022777"/>
    </source>
</evidence>
<keyword evidence="5 7" id="KW-0418">Kinase</keyword>
<keyword evidence="8" id="KW-1185">Reference proteome</keyword>
<dbReference type="InterPro" id="IPR003594">
    <property type="entry name" value="HATPase_dom"/>
</dbReference>
<evidence type="ECO:0000259" key="6">
    <source>
        <dbReference type="PROSITE" id="PS50109"/>
    </source>
</evidence>
<dbReference type="EC" id="2.7.13.3" evidence="2"/>
<dbReference type="CDD" id="cd00082">
    <property type="entry name" value="HisKA"/>
    <property type="match status" value="1"/>
</dbReference>
<dbReference type="InterPro" id="IPR003661">
    <property type="entry name" value="HisK_dim/P_dom"/>
</dbReference>
<proteinExistence type="predicted"/>
<gene>
    <name evidence="7" type="ORF">RHP49_16390</name>
</gene>
<dbReference type="EMBL" id="CP134536">
    <property type="protein sequence ID" value="WNH12454.1"/>
    <property type="molecule type" value="Genomic_DNA"/>
</dbReference>
<dbReference type="SUPFAM" id="SSF55874">
    <property type="entry name" value="ATPase domain of HSP90 chaperone/DNA topoisomerase II/histidine kinase"/>
    <property type="match status" value="1"/>
</dbReference>
<keyword evidence="4" id="KW-0808">Transferase</keyword>
<dbReference type="PROSITE" id="PS50109">
    <property type="entry name" value="HIS_KIN"/>
    <property type="match status" value="1"/>
</dbReference>
<dbReference type="PANTHER" id="PTHR42878:SF15">
    <property type="entry name" value="BACTERIOPHYTOCHROME"/>
    <property type="match status" value="1"/>
</dbReference>
<evidence type="ECO:0000256" key="2">
    <source>
        <dbReference type="ARBA" id="ARBA00012438"/>
    </source>
</evidence>
<dbReference type="SUPFAM" id="SSF47384">
    <property type="entry name" value="Homodimeric domain of signal transducing histidine kinase"/>
    <property type="match status" value="1"/>
</dbReference>
<dbReference type="InterPro" id="IPR050351">
    <property type="entry name" value="BphY/WalK/GraS-like"/>
</dbReference>
<dbReference type="Gene3D" id="1.10.287.130">
    <property type="match status" value="1"/>
</dbReference>
<sequence length="397" mass="44937">MKENEDLLRTKALQELDIMYTPPEKMFDDITSLAAFICNTPIALISLVDNKNQFFKSHYGLDVDQTPIDQSFCAHAIKNDEDIFIVDDATIDNRFKENPLVLSNPNIVYYAGVTLSNDEGIKIGTLCVIDKSKRALNKDQIKALEHLSNQVMHLLKLRESNIALNSYKEKLDYSYKRSSEFSAMAAHDLKSPINGIKSFIDMLNDKYNNLWDDNDEQYLKFIFENIKRMNKLIIGLLDYSKSDIDTINKEHIDLEKLVKKVFELLTQDLCITNAKLITSSLPTIISSKIAISTLFENLIGNALKFQKEGCSPEVKVTCQESDFKWTLSVEDNGIGIDAEYFDIIFNPFKRLHNQSEFSGSGLGLSTCRKIVEGLKGELKVSSVKNGGTIFVIELPKS</sequence>
<dbReference type="InterPro" id="IPR029016">
    <property type="entry name" value="GAF-like_dom_sf"/>
</dbReference>
<dbReference type="SMART" id="SM00387">
    <property type="entry name" value="HATPase_c"/>
    <property type="match status" value="1"/>
</dbReference>
<comment type="catalytic activity">
    <reaction evidence="1">
        <text>ATP + protein L-histidine = ADP + protein N-phospho-L-histidine.</text>
        <dbReference type="EC" id="2.7.13.3"/>
    </reaction>
</comment>
<dbReference type="Gene3D" id="3.30.565.10">
    <property type="entry name" value="Histidine kinase-like ATPase, C-terminal domain"/>
    <property type="match status" value="1"/>
</dbReference>
<dbReference type="InterPro" id="IPR004358">
    <property type="entry name" value="Sig_transdc_His_kin-like_C"/>
</dbReference>
<evidence type="ECO:0000256" key="1">
    <source>
        <dbReference type="ARBA" id="ARBA00000085"/>
    </source>
</evidence>
<dbReference type="InterPro" id="IPR005467">
    <property type="entry name" value="His_kinase_dom"/>
</dbReference>
<dbReference type="InterPro" id="IPR036097">
    <property type="entry name" value="HisK_dim/P_sf"/>
</dbReference>
<dbReference type="RefSeq" id="WP_415862437.1">
    <property type="nucleotide sequence ID" value="NZ_CP134536.1"/>
</dbReference>